<evidence type="ECO:0000313" key="1">
    <source>
        <dbReference type="EMBL" id="CAB4121870.1"/>
    </source>
</evidence>
<organism evidence="1">
    <name type="scientific">uncultured Caudovirales phage</name>
    <dbReference type="NCBI Taxonomy" id="2100421"/>
    <lineage>
        <taxon>Viruses</taxon>
        <taxon>Duplodnaviria</taxon>
        <taxon>Heunggongvirae</taxon>
        <taxon>Uroviricota</taxon>
        <taxon>Caudoviricetes</taxon>
        <taxon>Peduoviridae</taxon>
        <taxon>Maltschvirus</taxon>
        <taxon>Maltschvirus maltsch</taxon>
    </lineage>
</organism>
<proteinExistence type="predicted"/>
<dbReference type="EMBL" id="LR796157">
    <property type="protein sequence ID" value="CAB4121870.1"/>
    <property type="molecule type" value="Genomic_DNA"/>
</dbReference>
<accession>A0A6J5KP09</accession>
<reference evidence="1" key="1">
    <citation type="submission" date="2020-04" db="EMBL/GenBank/DDBJ databases">
        <authorList>
            <person name="Chiriac C."/>
            <person name="Salcher M."/>
            <person name="Ghai R."/>
            <person name="Kavagutti S V."/>
        </authorList>
    </citation>
    <scope>NUCLEOTIDE SEQUENCE</scope>
</reference>
<name>A0A6J5KP09_9CAUD</name>
<sequence>MSNLSAKYEPTVTPAPRAPFPENMAQNLAYLHGGLLPANLLDISTQTSAYRDATIAATYKEGYAPGVLLTFLRELQTIEHVDEKHKVTLCEYAATMAYLSGELELVKEILIRVPSQSVTSYIKTLYTALAIKGWNADAFKNAIDSSSSRAIEHWEQLKNQYI</sequence>
<gene>
    <name evidence="1" type="ORF">UFOVP27_16</name>
</gene>
<protein>
    <submittedName>
        <fullName evidence="1">Uncharacterized protein</fullName>
    </submittedName>
</protein>